<dbReference type="RefSeq" id="WP_116393355.1">
    <property type="nucleotide sequence ID" value="NZ_QUQO01000002.1"/>
</dbReference>
<evidence type="ECO:0000256" key="2">
    <source>
        <dbReference type="SAM" id="SignalP"/>
    </source>
</evidence>
<evidence type="ECO:0000256" key="1">
    <source>
        <dbReference type="SAM" id="MobiDB-lite"/>
    </source>
</evidence>
<dbReference type="PROSITE" id="PS51257">
    <property type="entry name" value="PROKAR_LIPOPROTEIN"/>
    <property type="match status" value="1"/>
</dbReference>
<feature type="signal peptide" evidence="2">
    <location>
        <begin position="1"/>
        <end position="21"/>
    </location>
</feature>
<keyword evidence="2" id="KW-0732">Signal</keyword>
<dbReference type="OrthoDB" id="237393at2"/>
<feature type="compositionally biased region" description="Polar residues" evidence="1">
    <location>
        <begin position="32"/>
        <end position="42"/>
    </location>
</feature>
<proteinExistence type="predicted"/>
<dbReference type="SMART" id="SM00710">
    <property type="entry name" value="PbH1"/>
    <property type="match status" value="5"/>
</dbReference>
<dbReference type="AlphaFoldDB" id="A0A371R873"/>
<evidence type="ECO:0000313" key="4">
    <source>
        <dbReference type="Proteomes" id="UP000264589"/>
    </source>
</evidence>
<accession>A0A371R873</accession>
<dbReference type="Proteomes" id="UP000264589">
    <property type="component" value="Unassembled WGS sequence"/>
</dbReference>
<reference evidence="3 4" key="1">
    <citation type="submission" date="2018-08" db="EMBL/GenBank/DDBJ databases">
        <title>Parvularcula sp. SM1705, isolated from surface water of the South Sea China.</title>
        <authorList>
            <person name="Sun L."/>
        </authorList>
    </citation>
    <scope>NUCLEOTIDE SEQUENCE [LARGE SCALE GENOMIC DNA]</scope>
    <source>
        <strain evidence="3 4">SM1705</strain>
    </source>
</reference>
<comment type="caution">
    <text evidence="3">The sequence shown here is derived from an EMBL/GenBank/DDBJ whole genome shotgun (WGS) entry which is preliminary data.</text>
</comment>
<dbReference type="InterPro" id="IPR006626">
    <property type="entry name" value="PbH1"/>
</dbReference>
<organism evidence="3 4">
    <name type="scientific">Parvularcula marina</name>
    <dbReference type="NCBI Taxonomy" id="2292771"/>
    <lineage>
        <taxon>Bacteria</taxon>
        <taxon>Pseudomonadati</taxon>
        <taxon>Pseudomonadota</taxon>
        <taxon>Alphaproteobacteria</taxon>
        <taxon>Parvularculales</taxon>
        <taxon>Parvularculaceae</taxon>
        <taxon>Parvularcula</taxon>
    </lineage>
</organism>
<evidence type="ECO:0008006" key="5">
    <source>
        <dbReference type="Google" id="ProtNLM"/>
    </source>
</evidence>
<gene>
    <name evidence="3" type="ORF">DX908_15295</name>
</gene>
<dbReference type="PANTHER" id="PTHR41339:SF1">
    <property type="entry name" value="SECRETED PROTEIN"/>
    <property type="match status" value="1"/>
</dbReference>
<feature type="chain" id="PRO_5016818924" description="Lipoprotein" evidence="2">
    <location>
        <begin position="22"/>
        <end position="989"/>
    </location>
</feature>
<protein>
    <recommendedName>
        <fullName evidence="5">Lipoprotein</fullName>
    </recommendedName>
</protein>
<dbReference type="InParanoid" id="A0A371R873"/>
<dbReference type="EMBL" id="QUQO01000002">
    <property type="protein sequence ID" value="RFB01639.1"/>
    <property type="molecule type" value="Genomic_DNA"/>
</dbReference>
<sequence length="989" mass="100564">MKMISSLRGGLLLTSACAVLAACSGSGSVENTGNTGSVTINPGNGGGGGQTTADGAVDFTTQLCPDGTTEGTRTVGGVDITACIIPAGTLLTDTTLEAGNAYALDGTVFVGNSTFSAATGIAPGTQVTLNIEPGVIVFGLNGEDALVVSPGSQINAVGSPSQPIIFTSAADLIDADQDGTDLSAMEAASDGVSGGSSTARGQWGGIVINGLAPINDCEDGTVDPVVSPELCVKDGEGGSGLYGGSNPADNSGTLQFVRVQYAGFLFSTDDELNGIAFQGVGNMTTVDNIQVHNNADDGVEFFGGTVNATHVVVTGAGDDSIDWTDGWQGNIQYALVVQTPGDANRGFEGDNRGNDNAIRPQSMPNIANFTLTTDFGNNVPGPDANGDGPDDGAKLREGTGGFLANGIIVGFQGQGIDFDVPGDFTPANPAEVDPRPTLDSIFLADNNGGAFDSAGRTLAAMNIVEAAGSTLNGVFSGSAEQAVAAADLSGLAGIDNVDYIGAFSDSETAISNSWLAGWTLVSNAIPDAANAACPTGTTLSSNPVPAGRSEARVCTLPTVVSADTRLVGGNLYELDGSVFVGTDAGPDASSPFGGAVQVALTIDPGVTLYGLNGEDALIVTRGSQLFSNGTEGAPVVMTSLADLNGTATATTRGQWGGVVINGRAPINDCEVGTVDPVANPEQCEKDGEGGSGLFGGNEPTDNSGRLTYTQVRYAGFLFSTDDELNGIAFQGVGSDTEVDYIQVHNNSDDGVEFFGGTVNAKHVVITGAGDDSIDWTDGWTGNIQYAIVVQTEGDANRGFEGDNRGNDNAIEPQSNPWIRNFTLTTNFGGSVPGPDANGDGPDDGMKLREGTAGQMSNGVVVGFDGEGLDFDAPADFTPTYPVETGPRPTVLSTYLANNGDDGDGNVDLGDSETIFNADSENVAEDVANPLVADSDGTSATLILQAPNALAITPVNTDRPSAPGFFDTVDYIGAIRDDADNWYVGWTFSL</sequence>
<keyword evidence="4" id="KW-1185">Reference proteome</keyword>
<dbReference type="PANTHER" id="PTHR41339">
    <property type="entry name" value="LIPL48"/>
    <property type="match status" value="1"/>
</dbReference>
<evidence type="ECO:0000313" key="3">
    <source>
        <dbReference type="EMBL" id="RFB01639.1"/>
    </source>
</evidence>
<feature type="region of interest" description="Disordered" evidence="1">
    <location>
        <begin position="681"/>
        <end position="701"/>
    </location>
</feature>
<name>A0A371R873_9PROT</name>
<feature type="region of interest" description="Disordered" evidence="1">
    <location>
        <begin position="32"/>
        <end position="52"/>
    </location>
</feature>